<evidence type="ECO:0000313" key="3">
    <source>
        <dbReference type="Proteomes" id="UP000025227"/>
    </source>
</evidence>
<dbReference type="OrthoDB" id="10425655at2759"/>
<proteinExistence type="predicted"/>
<sequence>MKLLILLLVTVTAAHHGFTWMELFHPPFLMKVSWPAQRDYYQILHNQKLTIAQQKQQIMVWAKKNKIMKEVTSFFSKLEKRMEKMNQNLVKLVSELPRAVKNLTKIMKNEKQTMPDMMEAVHKFHREHPQVFHVLMAAMMEVMRKHGPHGPHGPHPRPYDGPFPFDGPNGPHPRPHDGPFPFDGPHPWDHHREGPWEKPWHRRWDDGPFVEQGRMATWTAQWFPTFDGSRRNAINQFSHNIKARVTNGTQGSKGHL</sequence>
<dbReference type="Pfam" id="PF02520">
    <property type="entry name" value="ANIS5_cation-bd"/>
    <property type="match status" value="1"/>
</dbReference>
<dbReference type="OMA" id="WHRRWDD"/>
<feature type="domain" description="SXP/RAL-2 family protein Ani s 5-like cation-binding" evidence="2">
    <location>
        <begin position="36"/>
        <end position="139"/>
    </location>
</feature>
<dbReference type="PANTHER" id="PTHR21593:SF36">
    <property type="entry name" value="DUF148 DOMAIN-CONTAINING PROTEIN-RELATED"/>
    <property type="match status" value="1"/>
</dbReference>
<evidence type="ECO:0000259" key="2">
    <source>
        <dbReference type="Pfam" id="PF02520"/>
    </source>
</evidence>
<dbReference type="AlphaFoldDB" id="A0A7I5EA81"/>
<dbReference type="Proteomes" id="UP000025227">
    <property type="component" value="Unplaced"/>
</dbReference>
<accession>A0A7I5EA81</accession>
<dbReference type="WBParaSite" id="HCON_00099480-00001">
    <property type="protein sequence ID" value="HCON_00099480-00001"/>
    <property type="gene ID" value="HCON_00099480"/>
</dbReference>
<name>A0A7I5EA81_HAECO</name>
<dbReference type="InterPro" id="IPR052823">
    <property type="entry name" value="SXP/RAL-2_related"/>
</dbReference>
<evidence type="ECO:0000313" key="4">
    <source>
        <dbReference type="WBParaSite" id="HCON_00099480-00001"/>
    </source>
</evidence>
<dbReference type="PANTHER" id="PTHR21593">
    <property type="entry name" value="PRION-LIKE- Q/N-RICH -DOMAIN-BEARING PROTEIN PROTEIN"/>
    <property type="match status" value="1"/>
</dbReference>
<reference evidence="4" key="1">
    <citation type="submission" date="2020-12" db="UniProtKB">
        <authorList>
            <consortium name="WormBaseParasite"/>
        </authorList>
    </citation>
    <scope>IDENTIFICATION</scope>
    <source>
        <strain evidence="4">MHco3</strain>
    </source>
</reference>
<evidence type="ECO:0000256" key="1">
    <source>
        <dbReference type="SAM" id="MobiDB-lite"/>
    </source>
</evidence>
<feature type="compositionally biased region" description="Low complexity" evidence="1">
    <location>
        <begin position="160"/>
        <end position="169"/>
    </location>
</feature>
<dbReference type="InterPro" id="IPR003677">
    <property type="entry name" value="ANIS5_cation-bd"/>
</dbReference>
<protein>
    <submittedName>
        <fullName evidence="4">ANIS5_cation-bd domain-containing protein</fullName>
    </submittedName>
</protein>
<keyword evidence="3" id="KW-1185">Reference proteome</keyword>
<feature type="region of interest" description="Disordered" evidence="1">
    <location>
        <begin position="146"/>
        <end position="176"/>
    </location>
</feature>
<feature type="compositionally biased region" description="Basic residues" evidence="1">
    <location>
        <begin position="146"/>
        <end position="155"/>
    </location>
</feature>
<organism evidence="3 4">
    <name type="scientific">Haemonchus contortus</name>
    <name type="common">Barber pole worm</name>
    <dbReference type="NCBI Taxonomy" id="6289"/>
    <lineage>
        <taxon>Eukaryota</taxon>
        <taxon>Metazoa</taxon>
        <taxon>Ecdysozoa</taxon>
        <taxon>Nematoda</taxon>
        <taxon>Chromadorea</taxon>
        <taxon>Rhabditida</taxon>
        <taxon>Rhabditina</taxon>
        <taxon>Rhabditomorpha</taxon>
        <taxon>Strongyloidea</taxon>
        <taxon>Trichostrongylidae</taxon>
        <taxon>Haemonchus</taxon>
    </lineage>
</organism>